<dbReference type="OrthoDB" id="6226843at2759"/>
<protein>
    <submittedName>
        <fullName evidence="2">Uncharacterized protein</fullName>
    </submittedName>
</protein>
<feature type="compositionally biased region" description="Polar residues" evidence="1">
    <location>
        <begin position="21"/>
        <end position="47"/>
    </location>
</feature>
<dbReference type="EMBL" id="LUCH01004677">
    <property type="protein sequence ID" value="KAF5398747.1"/>
    <property type="molecule type" value="Genomic_DNA"/>
</dbReference>
<organism evidence="2 3">
    <name type="scientific">Paragonimus heterotremus</name>
    <dbReference type="NCBI Taxonomy" id="100268"/>
    <lineage>
        <taxon>Eukaryota</taxon>
        <taxon>Metazoa</taxon>
        <taxon>Spiralia</taxon>
        <taxon>Lophotrochozoa</taxon>
        <taxon>Platyhelminthes</taxon>
        <taxon>Trematoda</taxon>
        <taxon>Digenea</taxon>
        <taxon>Plagiorchiida</taxon>
        <taxon>Troglotremata</taxon>
        <taxon>Troglotrematidae</taxon>
        <taxon>Paragonimus</taxon>
    </lineage>
</organism>
<evidence type="ECO:0000313" key="3">
    <source>
        <dbReference type="Proteomes" id="UP000748531"/>
    </source>
</evidence>
<accession>A0A8J4SMM0</accession>
<name>A0A8J4SMM0_9TREM</name>
<sequence>MSTELHKNKEDSKRPRLREQPLSSAQRASISGHNTSVIPSTSATDSAQLGERRKLLRQPVTWSSELADQAEGVRAHGCRRSRRRPTEPKLISLLKRPTSTKKAS</sequence>
<reference evidence="2" key="1">
    <citation type="submission" date="2019-05" db="EMBL/GenBank/DDBJ databases">
        <title>Annotation for the trematode Paragonimus heterotremus.</title>
        <authorList>
            <person name="Choi Y.-J."/>
        </authorList>
    </citation>
    <scope>NUCLEOTIDE SEQUENCE</scope>
    <source>
        <strain evidence="2">LC</strain>
    </source>
</reference>
<feature type="region of interest" description="Disordered" evidence="1">
    <location>
        <begin position="69"/>
        <end position="104"/>
    </location>
</feature>
<feature type="compositionally biased region" description="Basic and acidic residues" evidence="1">
    <location>
        <begin position="1"/>
        <end position="19"/>
    </location>
</feature>
<dbReference type="AlphaFoldDB" id="A0A8J4SMM0"/>
<evidence type="ECO:0000256" key="1">
    <source>
        <dbReference type="SAM" id="MobiDB-lite"/>
    </source>
</evidence>
<keyword evidence="3" id="KW-1185">Reference proteome</keyword>
<comment type="caution">
    <text evidence="2">The sequence shown here is derived from an EMBL/GenBank/DDBJ whole genome shotgun (WGS) entry which is preliminary data.</text>
</comment>
<proteinExistence type="predicted"/>
<evidence type="ECO:0000313" key="2">
    <source>
        <dbReference type="EMBL" id="KAF5398747.1"/>
    </source>
</evidence>
<dbReference type="Proteomes" id="UP000748531">
    <property type="component" value="Unassembled WGS sequence"/>
</dbReference>
<gene>
    <name evidence="2" type="ORF">PHET_07447</name>
</gene>
<feature type="region of interest" description="Disordered" evidence="1">
    <location>
        <begin position="1"/>
        <end position="52"/>
    </location>
</feature>